<reference evidence="2" key="3">
    <citation type="submission" date="2015-04" db="UniProtKB">
        <authorList>
            <consortium name="EnsemblPlants"/>
        </authorList>
    </citation>
    <scope>IDENTIFICATION</scope>
    <source>
        <strain evidence="2">cv. Jemalong A17</strain>
    </source>
</reference>
<evidence type="ECO:0000313" key="1">
    <source>
        <dbReference type="EMBL" id="KEH23164.1"/>
    </source>
</evidence>
<name>A0A072U062_MEDTR</name>
<dbReference type="AlphaFoldDB" id="A0A072U062"/>
<protein>
    <submittedName>
        <fullName evidence="1">Transmembrane protein, putative</fullName>
    </submittedName>
</protein>
<evidence type="ECO:0000313" key="2">
    <source>
        <dbReference type="EnsemblPlants" id="KEH23164"/>
    </source>
</evidence>
<dbReference type="Proteomes" id="UP000002051">
    <property type="component" value="Unassembled WGS sequence"/>
</dbReference>
<reference evidence="1 3" key="2">
    <citation type="journal article" date="2014" name="BMC Genomics">
        <title>An improved genome release (version Mt4.0) for the model legume Medicago truncatula.</title>
        <authorList>
            <person name="Tang H."/>
            <person name="Krishnakumar V."/>
            <person name="Bidwell S."/>
            <person name="Rosen B."/>
            <person name="Chan A."/>
            <person name="Zhou S."/>
            <person name="Gentzbittel L."/>
            <person name="Childs K.L."/>
            <person name="Yandell M."/>
            <person name="Gundlach H."/>
            <person name="Mayer K.F."/>
            <person name="Schwartz D.C."/>
            <person name="Town C.D."/>
        </authorList>
    </citation>
    <scope>GENOME REANNOTATION</scope>
    <source>
        <strain evidence="1">A17</strain>
        <strain evidence="2 3">cv. Jemalong A17</strain>
    </source>
</reference>
<dbReference type="HOGENOM" id="CLU_2240620_0_0_1"/>
<reference evidence="1 3" key="1">
    <citation type="journal article" date="2011" name="Nature">
        <title>The Medicago genome provides insight into the evolution of rhizobial symbioses.</title>
        <authorList>
            <person name="Young N.D."/>
            <person name="Debelle F."/>
            <person name="Oldroyd G.E."/>
            <person name="Geurts R."/>
            <person name="Cannon S.B."/>
            <person name="Udvardi M.K."/>
            <person name="Benedito V.A."/>
            <person name="Mayer K.F."/>
            <person name="Gouzy J."/>
            <person name="Schoof H."/>
            <person name="Van de Peer Y."/>
            <person name="Proost S."/>
            <person name="Cook D.R."/>
            <person name="Meyers B.C."/>
            <person name="Spannagl M."/>
            <person name="Cheung F."/>
            <person name="De Mita S."/>
            <person name="Krishnakumar V."/>
            <person name="Gundlach H."/>
            <person name="Zhou S."/>
            <person name="Mudge J."/>
            <person name="Bharti A.K."/>
            <person name="Murray J.D."/>
            <person name="Naoumkina M.A."/>
            <person name="Rosen B."/>
            <person name="Silverstein K.A."/>
            <person name="Tang H."/>
            <person name="Rombauts S."/>
            <person name="Zhao P.X."/>
            <person name="Zhou P."/>
            <person name="Barbe V."/>
            <person name="Bardou P."/>
            <person name="Bechner M."/>
            <person name="Bellec A."/>
            <person name="Berger A."/>
            <person name="Berges H."/>
            <person name="Bidwell S."/>
            <person name="Bisseling T."/>
            <person name="Choisne N."/>
            <person name="Couloux A."/>
            <person name="Denny R."/>
            <person name="Deshpande S."/>
            <person name="Dai X."/>
            <person name="Doyle J.J."/>
            <person name="Dudez A.M."/>
            <person name="Farmer A.D."/>
            <person name="Fouteau S."/>
            <person name="Franken C."/>
            <person name="Gibelin C."/>
            <person name="Gish J."/>
            <person name="Goldstein S."/>
            <person name="Gonzalez A.J."/>
            <person name="Green P.J."/>
            <person name="Hallab A."/>
            <person name="Hartog M."/>
            <person name="Hua A."/>
            <person name="Humphray S.J."/>
            <person name="Jeong D.H."/>
            <person name="Jing Y."/>
            <person name="Jocker A."/>
            <person name="Kenton S.M."/>
            <person name="Kim D.J."/>
            <person name="Klee K."/>
            <person name="Lai H."/>
            <person name="Lang C."/>
            <person name="Lin S."/>
            <person name="Macmil S.L."/>
            <person name="Magdelenat G."/>
            <person name="Matthews L."/>
            <person name="McCorrison J."/>
            <person name="Monaghan E.L."/>
            <person name="Mun J.H."/>
            <person name="Najar F.Z."/>
            <person name="Nicholson C."/>
            <person name="Noirot C."/>
            <person name="O'Bleness M."/>
            <person name="Paule C.R."/>
            <person name="Poulain J."/>
            <person name="Prion F."/>
            <person name="Qin B."/>
            <person name="Qu C."/>
            <person name="Retzel E.F."/>
            <person name="Riddle C."/>
            <person name="Sallet E."/>
            <person name="Samain S."/>
            <person name="Samson N."/>
            <person name="Sanders I."/>
            <person name="Saurat O."/>
            <person name="Scarpelli C."/>
            <person name="Schiex T."/>
            <person name="Segurens B."/>
            <person name="Severin A.J."/>
            <person name="Sherrier D.J."/>
            <person name="Shi R."/>
            <person name="Sims S."/>
            <person name="Singer S.R."/>
            <person name="Sinharoy S."/>
            <person name="Sterck L."/>
            <person name="Viollet A."/>
            <person name="Wang B.B."/>
            <person name="Wang K."/>
            <person name="Wang M."/>
            <person name="Wang X."/>
            <person name="Warfsmann J."/>
            <person name="Weissenbach J."/>
            <person name="White D.D."/>
            <person name="White J.D."/>
            <person name="Wiley G.B."/>
            <person name="Wincker P."/>
            <person name="Xing Y."/>
            <person name="Yang L."/>
            <person name="Yao Z."/>
            <person name="Ying F."/>
            <person name="Zhai J."/>
            <person name="Zhou L."/>
            <person name="Zuber A."/>
            <person name="Denarie J."/>
            <person name="Dixon R.A."/>
            <person name="May G.D."/>
            <person name="Schwartz D.C."/>
            <person name="Rogers J."/>
            <person name="Quetier F."/>
            <person name="Town C.D."/>
            <person name="Roe B.A."/>
        </authorList>
    </citation>
    <scope>NUCLEOTIDE SEQUENCE [LARGE SCALE GENOMIC DNA]</scope>
    <source>
        <strain evidence="1">A17</strain>
        <strain evidence="2 3">cv. Jemalong A17</strain>
    </source>
</reference>
<sequence>MKDLHKYADLMKELSDEDLFICLFVAVHITHYHCSAFKGYTLNLLENIYRKKLDVAVNAEKMVDSLCSFDLPSCCLLLAWFLLQECLELAVETYGWETKKRQKVA</sequence>
<keyword evidence="1" id="KW-0812">Transmembrane</keyword>
<accession>A0A072U062</accession>
<proteinExistence type="predicted"/>
<dbReference type="EMBL" id="CM001223">
    <property type="protein sequence ID" value="KEH23164.1"/>
    <property type="molecule type" value="Genomic_DNA"/>
</dbReference>
<evidence type="ECO:0000313" key="3">
    <source>
        <dbReference type="Proteomes" id="UP000002051"/>
    </source>
</evidence>
<organism evidence="1 3">
    <name type="scientific">Medicago truncatula</name>
    <name type="common">Barrel medic</name>
    <name type="synonym">Medicago tribuloides</name>
    <dbReference type="NCBI Taxonomy" id="3880"/>
    <lineage>
        <taxon>Eukaryota</taxon>
        <taxon>Viridiplantae</taxon>
        <taxon>Streptophyta</taxon>
        <taxon>Embryophyta</taxon>
        <taxon>Tracheophyta</taxon>
        <taxon>Spermatophyta</taxon>
        <taxon>Magnoliopsida</taxon>
        <taxon>eudicotyledons</taxon>
        <taxon>Gunneridae</taxon>
        <taxon>Pentapetalae</taxon>
        <taxon>rosids</taxon>
        <taxon>fabids</taxon>
        <taxon>Fabales</taxon>
        <taxon>Fabaceae</taxon>
        <taxon>Papilionoideae</taxon>
        <taxon>50 kb inversion clade</taxon>
        <taxon>NPAAA clade</taxon>
        <taxon>Hologalegina</taxon>
        <taxon>IRL clade</taxon>
        <taxon>Trifolieae</taxon>
        <taxon>Medicago</taxon>
    </lineage>
</organism>
<keyword evidence="3" id="KW-1185">Reference proteome</keyword>
<gene>
    <name evidence="1" type="ordered locus">MTR_7g068490</name>
</gene>
<keyword evidence="1" id="KW-0472">Membrane</keyword>
<dbReference type="EnsemblPlants" id="KEH23164">
    <property type="protein sequence ID" value="KEH23164"/>
    <property type="gene ID" value="MTR_7g068490"/>
</dbReference>